<accession>A0A2P2QWE0</accession>
<evidence type="ECO:0000313" key="1">
    <source>
        <dbReference type="EMBL" id="MBX71303.1"/>
    </source>
</evidence>
<dbReference type="EMBL" id="GGEC01090819">
    <property type="protein sequence ID" value="MBX71303.1"/>
    <property type="molecule type" value="Transcribed_RNA"/>
</dbReference>
<organism evidence="1">
    <name type="scientific">Rhizophora mucronata</name>
    <name type="common">Asiatic mangrove</name>
    <dbReference type="NCBI Taxonomy" id="61149"/>
    <lineage>
        <taxon>Eukaryota</taxon>
        <taxon>Viridiplantae</taxon>
        <taxon>Streptophyta</taxon>
        <taxon>Embryophyta</taxon>
        <taxon>Tracheophyta</taxon>
        <taxon>Spermatophyta</taxon>
        <taxon>Magnoliopsida</taxon>
        <taxon>eudicotyledons</taxon>
        <taxon>Gunneridae</taxon>
        <taxon>Pentapetalae</taxon>
        <taxon>rosids</taxon>
        <taxon>fabids</taxon>
        <taxon>Malpighiales</taxon>
        <taxon>Rhizophoraceae</taxon>
        <taxon>Rhizophora</taxon>
    </lineage>
</organism>
<dbReference type="AlphaFoldDB" id="A0A2P2QWE0"/>
<sequence>MQETLIVPNYVEKMMLQFWGSVVWTY</sequence>
<name>A0A2P2QWE0_RHIMU</name>
<protein>
    <submittedName>
        <fullName evidence="1">Uncharacterized protein</fullName>
    </submittedName>
</protein>
<reference evidence="1" key="1">
    <citation type="submission" date="2018-02" db="EMBL/GenBank/DDBJ databases">
        <title>Rhizophora mucronata_Transcriptome.</title>
        <authorList>
            <person name="Meera S.P."/>
            <person name="Sreeshan A."/>
            <person name="Augustine A."/>
        </authorList>
    </citation>
    <scope>NUCLEOTIDE SEQUENCE</scope>
    <source>
        <tissue evidence="1">Leaf</tissue>
    </source>
</reference>
<proteinExistence type="predicted"/>